<sequence length="79" mass="8789">MDPEHLAALLYGLAIVAIGTLLRWRALWVARRVYRTAFWRGQSVDQVALMLRIGSYVVMAMGVIYALLGALGVELTSPR</sequence>
<organism evidence="2 3">
    <name type="scientific">Microbacterium psychrotolerans</name>
    <dbReference type="NCBI Taxonomy" id="3068321"/>
    <lineage>
        <taxon>Bacteria</taxon>
        <taxon>Bacillati</taxon>
        <taxon>Actinomycetota</taxon>
        <taxon>Actinomycetes</taxon>
        <taxon>Micrococcales</taxon>
        <taxon>Microbacteriaceae</taxon>
        <taxon>Microbacterium</taxon>
    </lineage>
</organism>
<comment type="caution">
    <text evidence="2">The sequence shown here is derived from an EMBL/GenBank/DDBJ whole genome shotgun (WGS) entry which is preliminary data.</text>
</comment>
<feature type="transmembrane region" description="Helical" evidence="1">
    <location>
        <begin position="6"/>
        <end position="28"/>
    </location>
</feature>
<evidence type="ECO:0000313" key="3">
    <source>
        <dbReference type="Proteomes" id="UP001235133"/>
    </source>
</evidence>
<evidence type="ECO:0000313" key="2">
    <source>
        <dbReference type="EMBL" id="MDQ7877437.1"/>
    </source>
</evidence>
<feature type="transmembrane region" description="Helical" evidence="1">
    <location>
        <begin position="49"/>
        <end position="73"/>
    </location>
</feature>
<name>A0ABU0YYM7_9MICO</name>
<dbReference type="EMBL" id="JAVFWO010000002">
    <property type="protein sequence ID" value="MDQ7877437.1"/>
    <property type="molecule type" value="Genomic_DNA"/>
</dbReference>
<keyword evidence="1" id="KW-1133">Transmembrane helix</keyword>
<evidence type="ECO:0000256" key="1">
    <source>
        <dbReference type="SAM" id="Phobius"/>
    </source>
</evidence>
<keyword evidence="1" id="KW-0472">Membrane</keyword>
<gene>
    <name evidence="2" type="ORF">Q9R08_05545</name>
</gene>
<keyword evidence="3" id="KW-1185">Reference proteome</keyword>
<keyword evidence="1" id="KW-0812">Transmembrane</keyword>
<dbReference type="Proteomes" id="UP001235133">
    <property type="component" value="Unassembled WGS sequence"/>
</dbReference>
<dbReference type="RefSeq" id="WP_308866879.1">
    <property type="nucleotide sequence ID" value="NZ_JAVFWO010000002.1"/>
</dbReference>
<accession>A0ABU0YYM7</accession>
<protein>
    <submittedName>
        <fullName evidence="2">Uncharacterized protein</fullName>
    </submittedName>
</protein>
<reference evidence="2 3" key="1">
    <citation type="submission" date="2023-08" db="EMBL/GenBank/DDBJ databases">
        <title>Microbacterium psychrotolerans sp. nov., a psychrotolerant bacterium isolated from soil in Heilongjiang Province, China.</title>
        <authorList>
            <person name="An P."/>
            <person name="Zhao D."/>
            <person name="Xiang H."/>
        </authorList>
    </citation>
    <scope>NUCLEOTIDE SEQUENCE [LARGE SCALE GENOMIC DNA]</scope>
    <source>
        <strain evidence="2 3">QXD-8</strain>
    </source>
</reference>
<proteinExistence type="predicted"/>